<dbReference type="AlphaFoldDB" id="F0GWS3"/>
<keyword evidence="10" id="KW-1185">Reference proteome</keyword>
<evidence type="ECO:0000313" key="10">
    <source>
        <dbReference type="Proteomes" id="UP000005286"/>
    </source>
</evidence>
<dbReference type="STRING" id="879305.HMPREF9290_0572"/>
<comment type="subcellular location">
    <subcellularLocation>
        <location evidence="1">Cell membrane</location>
        <topology evidence="1">Multi-pass membrane protein</topology>
    </subcellularLocation>
</comment>
<keyword evidence="4 9" id="KW-0067">ATP-binding</keyword>
<feature type="transmembrane region" description="Helical" evidence="7">
    <location>
        <begin position="20"/>
        <end position="39"/>
    </location>
</feature>
<proteinExistence type="predicted"/>
<dbReference type="InterPro" id="IPR017871">
    <property type="entry name" value="ABC_transporter-like_CS"/>
</dbReference>
<dbReference type="GO" id="GO:0005886">
    <property type="term" value="C:plasma membrane"/>
    <property type="evidence" value="ECO:0007669"/>
    <property type="project" value="UniProtKB-SubCell"/>
</dbReference>
<keyword evidence="3" id="KW-0547">Nucleotide-binding</keyword>
<dbReference type="PATRIC" id="fig|879305.3.peg.1261"/>
<dbReference type="GO" id="GO:0015421">
    <property type="term" value="F:ABC-type oligopeptide transporter activity"/>
    <property type="evidence" value="ECO:0007669"/>
    <property type="project" value="TreeGrafter"/>
</dbReference>
<name>F0GWS3_9FIRM</name>
<protein>
    <submittedName>
        <fullName evidence="9">ABC transporter, ATP-binding protein</fullName>
    </submittedName>
</protein>
<dbReference type="GO" id="GO:0005524">
    <property type="term" value="F:ATP binding"/>
    <property type="evidence" value="ECO:0007669"/>
    <property type="project" value="UniProtKB-KW"/>
</dbReference>
<reference evidence="9 10" key="1">
    <citation type="submission" date="2011-01" db="EMBL/GenBank/DDBJ databases">
        <authorList>
            <person name="Durkin A.S."/>
            <person name="Madupu R."/>
            <person name="Torralba M."/>
            <person name="Gillis M."/>
            <person name="Methe B."/>
            <person name="Sutton G."/>
            <person name="Nelson K.E."/>
        </authorList>
    </citation>
    <scope>NUCLEOTIDE SEQUENCE [LARGE SCALE GENOMIC DNA]</scope>
    <source>
        <strain evidence="9 10">ACS-065-V-Col13</strain>
    </source>
</reference>
<dbReference type="EMBL" id="AEXM01000028">
    <property type="protein sequence ID" value="EGC81651.1"/>
    <property type="molecule type" value="Genomic_DNA"/>
</dbReference>
<dbReference type="InterPro" id="IPR027417">
    <property type="entry name" value="P-loop_NTPase"/>
</dbReference>
<dbReference type="RefSeq" id="WP_004835227.1">
    <property type="nucleotide sequence ID" value="NZ_AEXM01000028.1"/>
</dbReference>
<gene>
    <name evidence="9" type="ORF">HMPREF9290_0572</name>
</gene>
<feature type="transmembrane region" description="Helical" evidence="7">
    <location>
        <begin position="51"/>
        <end position="75"/>
    </location>
</feature>
<feature type="transmembrane region" description="Helical" evidence="7">
    <location>
        <begin position="129"/>
        <end position="152"/>
    </location>
</feature>
<dbReference type="PANTHER" id="PTHR43394">
    <property type="entry name" value="ATP-DEPENDENT PERMEASE MDL1, MITOCHONDRIAL"/>
    <property type="match status" value="1"/>
</dbReference>
<comment type="caution">
    <text evidence="9">The sequence shown here is derived from an EMBL/GenBank/DDBJ whole genome shotgun (WGS) entry which is preliminary data.</text>
</comment>
<dbReference type="PANTHER" id="PTHR43394:SF1">
    <property type="entry name" value="ATP-BINDING CASSETTE SUB-FAMILY B MEMBER 10, MITOCHONDRIAL"/>
    <property type="match status" value="1"/>
</dbReference>
<evidence type="ECO:0000256" key="5">
    <source>
        <dbReference type="ARBA" id="ARBA00022989"/>
    </source>
</evidence>
<dbReference type="SMART" id="SM00382">
    <property type="entry name" value="AAA"/>
    <property type="match status" value="1"/>
</dbReference>
<evidence type="ECO:0000313" key="9">
    <source>
        <dbReference type="EMBL" id="EGC81651.1"/>
    </source>
</evidence>
<dbReference type="SUPFAM" id="SSF90123">
    <property type="entry name" value="ABC transporter transmembrane region"/>
    <property type="match status" value="1"/>
</dbReference>
<keyword evidence="5 7" id="KW-1133">Transmembrane helix</keyword>
<evidence type="ECO:0000256" key="4">
    <source>
        <dbReference type="ARBA" id="ARBA00022840"/>
    </source>
</evidence>
<dbReference type="CDD" id="cd03228">
    <property type="entry name" value="ABCC_MRP_Like"/>
    <property type="match status" value="1"/>
</dbReference>
<dbReference type="SUPFAM" id="SSF52540">
    <property type="entry name" value="P-loop containing nucleoside triphosphate hydrolases"/>
    <property type="match status" value="1"/>
</dbReference>
<dbReference type="InterPro" id="IPR003439">
    <property type="entry name" value="ABC_transporter-like_ATP-bd"/>
</dbReference>
<evidence type="ECO:0000256" key="1">
    <source>
        <dbReference type="ARBA" id="ARBA00004651"/>
    </source>
</evidence>
<dbReference type="PROSITE" id="PS00211">
    <property type="entry name" value="ABC_TRANSPORTER_1"/>
    <property type="match status" value="1"/>
</dbReference>
<dbReference type="GO" id="GO:0016887">
    <property type="term" value="F:ATP hydrolysis activity"/>
    <property type="evidence" value="ECO:0007669"/>
    <property type="project" value="InterPro"/>
</dbReference>
<feature type="transmembrane region" description="Helical" evidence="7">
    <location>
        <begin position="158"/>
        <end position="176"/>
    </location>
</feature>
<dbReference type="PROSITE" id="PS50893">
    <property type="entry name" value="ABC_TRANSPORTER_2"/>
    <property type="match status" value="1"/>
</dbReference>
<feature type="domain" description="ABC transporter" evidence="8">
    <location>
        <begin position="336"/>
        <end position="572"/>
    </location>
</feature>
<evidence type="ECO:0000256" key="2">
    <source>
        <dbReference type="ARBA" id="ARBA00022692"/>
    </source>
</evidence>
<sequence>MKKLKFLFKEMAKYEPSMFLLIVLYSISIGLRPFIWIVSPAYILKNTDKPFSFFIIFFLILLIVSAISSFFDSFIMNNYRMKMNNIRYNCIRMVTRYSLYLPFDKQKDKIEIEKINNALKACQSPFDGVGGIMMSLPPIGALIFSISGFVWIFSKMGYLLLLLILVTTTIYFVINYKSTLVYTRYWEKMSPNWNIFTKLNYQLRSPESKQDILIYDFIRLFKSYYMKTNKDRISAYNDANKKAITIYALARLVSFIRDIAIFYWLITSILNGVIDIGDFYMFFTAIFAFITFNDEYTWIISNIKNGMASFGYFFDIMEENIDEEGEKLENLQKAEIEFRNVSFKYPNTDKYVLKDINFTIHDKESLALVGENGAGKSTLVLLLCGLYKPTSGEILLNGVNINKYGANYRDIVSAIFQDSLLLPFSIKENVSLDNNSSNIDDIYKTTGLDKIIQKYDKKDQQTLLRTLDEEGIDLSGGQKQRIFLSRALSKKTSKILILDESTAQLDALAERELYMLYDKLSEHMSSIFISHRLASTKFCDRVIFLKNGEIIGNDSHENLIKTNEEYKDLYEIQAKNYKEVL</sequence>
<dbReference type="Gene3D" id="1.20.1560.10">
    <property type="entry name" value="ABC transporter type 1, transmembrane domain"/>
    <property type="match status" value="1"/>
</dbReference>
<accession>F0GWS3</accession>
<dbReference type="InterPro" id="IPR039421">
    <property type="entry name" value="Type_1_exporter"/>
</dbReference>
<evidence type="ECO:0000259" key="8">
    <source>
        <dbReference type="PROSITE" id="PS50893"/>
    </source>
</evidence>
<evidence type="ECO:0000256" key="3">
    <source>
        <dbReference type="ARBA" id="ARBA00022741"/>
    </source>
</evidence>
<evidence type="ECO:0000256" key="7">
    <source>
        <dbReference type="SAM" id="Phobius"/>
    </source>
</evidence>
<keyword evidence="2 7" id="KW-0812">Transmembrane</keyword>
<dbReference type="Pfam" id="PF00005">
    <property type="entry name" value="ABC_tran"/>
    <property type="match status" value="1"/>
</dbReference>
<dbReference type="InterPro" id="IPR003593">
    <property type="entry name" value="AAA+_ATPase"/>
</dbReference>
<organism evidence="9 10">
    <name type="scientific">Anaerococcus prevotii ACS-065-V-Col13</name>
    <dbReference type="NCBI Taxonomy" id="879305"/>
    <lineage>
        <taxon>Bacteria</taxon>
        <taxon>Bacillati</taxon>
        <taxon>Bacillota</taxon>
        <taxon>Tissierellia</taxon>
        <taxon>Tissierellales</taxon>
        <taxon>Peptoniphilaceae</taxon>
        <taxon>Anaerococcus</taxon>
    </lineage>
</organism>
<dbReference type="eggNOG" id="COG1132">
    <property type="taxonomic scope" value="Bacteria"/>
</dbReference>
<keyword evidence="6 7" id="KW-0472">Membrane</keyword>
<dbReference type="InterPro" id="IPR036640">
    <property type="entry name" value="ABC1_TM_sf"/>
</dbReference>
<dbReference type="Gene3D" id="3.40.50.300">
    <property type="entry name" value="P-loop containing nucleotide triphosphate hydrolases"/>
    <property type="match status" value="1"/>
</dbReference>
<dbReference type="Proteomes" id="UP000005286">
    <property type="component" value="Unassembled WGS sequence"/>
</dbReference>
<evidence type="ECO:0000256" key="6">
    <source>
        <dbReference type="ARBA" id="ARBA00023136"/>
    </source>
</evidence>